<name>A0A0L6VR42_9BASI</name>
<dbReference type="EMBL" id="LAVV01001999">
    <property type="protein sequence ID" value="KNZ63159.1"/>
    <property type="molecule type" value="Genomic_DNA"/>
</dbReference>
<comment type="caution">
    <text evidence="2">The sequence shown here is derived from an EMBL/GenBank/DDBJ whole genome shotgun (WGS) entry which is preliminary data.</text>
</comment>
<organism evidence="2 3">
    <name type="scientific">Puccinia sorghi</name>
    <dbReference type="NCBI Taxonomy" id="27349"/>
    <lineage>
        <taxon>Eukaryota</taxon>
        <taxon>Fungi</taxon>
        <taxon>Dikarya</taxon>
        <taxon>Basidiomycota</taxon>
        <taxon>Pucciniomycotina</taxon>
        <taxon>Pucciniomycetes</taxon>
        <taxon>Pucciniales</taxon>
        <taxon>Pucciniaceae</taxon>
        <taxon>Puccinia</taxon>
    </lineage>
</organism>
<dbReference type="STRING" id="27349.A0A0L6VR42"/>
<evidence type="ECO:0000256" key="1">
    <source>
        <dbReference type="SAM" id="MobiDB-lite"/>
    </source>
</evidence>
<dbReference type="AlphaFoldDB" id="A0A0L6VR42"/>
<dbReference type="VEuPathDB" id="FungiDB:VP01_117g2"/>
<feature type="compositionally biased region" description="Low complexity" evidence="1">
    <location>
        <begin position="192"/>
        <end position="201"/>
    </location>
</feature>
<evidence type="ECO:0000313" key="3">
    <source>
        <dbReference type="Proteomes" id="UP000037035"/>
    </source>
</evidence>
<evidence type="ECO:0000313" key="2">
    <source>
        <dbReference type="EMBL" id="KNZ63159.1"/>
    </source>
</evidence>
<gene>
    <name evidence="2" type="ORF">VP01_117g2</name>
</gene>
<feature type="region of interest" description="Disordered" evidence="1">
    <location>
        <begin position="63"/>
        <end position="201"/>
    </location>
</feature>
<feature type="compositionally biased region" description="Basic and acidic residues" evidence="1">
    <location>
        <begin position="96"/>
        <end position="114"/>
    </location>
</feature>
<sequence length="223" mass="23034">MFIAFESQGLTPKLKDELETGELTQLWFLLDCTIHLQSMQSTTLLIAFVALCSSFPLAMGDSASSVRHFSPQNQTDLVPNNVPTDTQSKNVTSTDPSKDAGKDDSTKIDTKDEASTPDSSSVGAAGGAGPTADKPKMIAGDMSSGKCMCPSPAGGSTTPPPDTKDAKQTTPQDGGSSLPTKTPDTTTPPPTNDNNSTSSATTMSEHAAFFTGLVSVAVASLVV</sequence>
<keyword evidence="3" id="KW-1185">Reference proteome</keyword>
<accession>A0A0L6VR42</accession>
<dbReference type="Proteomes" id="UP000037035">
    <property type="component" value="Unassembled WGS sequence"/>
</dbReference>
<proteinExistence type="predicted"/>
<reference evidence="2 3" key="1">
    <citation type="submission" date="2015-08" db="EMBL/GenBank/DDBJ databases">
        <title>Next Generation Sequencing and Analysis of the Genome of Puccinia sorghi L Schw, the Causal Agent of Maize Common Rust.</title>
        <authorList>
            <person name="Rochi L."/>
            <person name="Burguener G."/>
            <person name="Darino M."/>
            <person name="Turjanski A."/>
            <person name="Kreff E."/>
            <person name="Dieguez M.J."/>
            <person name="Sacco F."/>
        </authorList>
    </citation>
    <scope>NUCLEOTIDE SEQUENCE [LARGE SCALE GENOMIC DNA]</scope>
    <source>
        <strain evidence="2 3">RO10H11247</strain>
    </source>
</reference>
<feature type="compositionally biased region" description="Polar residues" evidence="1">
    <location>
        <begin position="63"/>
        <end position="95"/>
    </location>
</feature>
<protein>
    <submittedName>
        <fullName evidence="2">Uncharacterized protein</fullName>
    </submittedName>
</protein>
<feature type="compositionally biased region" description="Low complexity" evidence="1">
    <location>
        <begin position="176"/>
        <end position="185"/>
    </location>
</feature>